<evidence type="ECO:0000313" key="4">
    <source>
        <dbReference type="EMBL" id="CAL5982021.1"/>
    </source>
</evidence>
<name>A0AA86Q7H0_9EUKA</name>
<keyword evidence="5" id="KW-1185">Reference proteome</keyword>
<dbReference type="EMBL" id="CAXDID020000014">
    <property type="protein sequence ID" value="CAL5982015.1"/>
    <property type="molecule type" value="Genomic_DNA"/>
</dbReference>
<evidence type="ECO:0000313" key="5">
    <source>
        <dbReference type="Proteomes" id="UP001642409"/>
    </source>
</evidence>
<dbReference type="AlphaFoldDB" id="A0AA86Q7H0"/>
<evidence type="ECO:0000313" key="3">
    <source>
        <dbReference type="EMBL" id="CAL5982015.1"/>
    </source>
</evidence>
<dbReference type="EMBL" id="CAXDID020000014">
    <property type="protein sequence ID" value="CAL5982021.1"/>
    <property type="molecule type" value="Genomic_DNA"/>
</dbReference>
<accession>A0AA86Q7H0</accession>
<comment type="caution">
    <text evidence="1">The sequence shown here is derived from an EMBL/GenBank/DDBJ whole genome shotgun (WGS) entry which is preliminary data.</text>
</comment>
<organism evidence="1">
    <name type="scientific">Hexamita inflata</name>
    <dbReference type="NCBI Taxonomy" id="28002"/>
    <lineage>
        <taxon>Eukaryota</taxon>
        <taxon>Metamonada</taxon>
        <taxon>Diplomonadida</taxon>
        <taxon>Hexamitidae</taxon>
        <taxon>Hexamitinae</taxon>
        <taxon>Hexamita</taxon>
    </lineage>
</organism>
<dbReference type="Proteomes" id="UP001642409">
    <property type="component" value="Unassembled WGS sequence"/>
</dbReference>
<reference evidence="1" key="1">
    <citation type="submission" date="2023-06" db="EMBL/GenBank/DDBJ databases">
        <authorList>
            <person name="Kurt Z."/>
        </authorList>
    </citation>
    <scope>NUCLEOTIDE SEQUENCE</scope>
</reference>
<sequence>MSPRFTNSIYRNWFSLCREFPSKLIAQNHYCIIHNYQIFNRCFWALFSFKQLQSGRVFPSSYQKALKQEHEYIILSIKMPENQISRHVYSLRFAWEVDSLYLQCLVTYYFLLSFFLRREGFKVFSGSSDFQTDYYLIQLIDYQQRRARNIFQKRFQQ</sequence>
<dbReference type="EMBL" id="CATOUU010000831">
    <property type="protein sequence ID" value="CAI9952119.1"/>
    <property type="molecule type" value="Genomic_DNA"/>
</dbReference>
<evidence type="ECO:0000313" key="2">
    <source>
        <dbReference type="EMBL" id="CAI9952119.1"/>
    </source>
</evidence>
<gene>
    <name evidence="1" type="ORF">HINF_LOCUS39761</name>
    <name evidence="2" type="ORF">HINF_LOCUS39764</name>
    <name evidence="3" type="ORF">HINF_LOCUS6932</name>
    <name evidence="4" type="ORF">HINF_LOCUS6935</name>
</gene>
<dbReference type="EMBL" id="CATOUU010000831">
    <property type="protein sequence ID" value="CAI9952116.1"/>
    <property type="molecule type" value="Genomic_DNA"/>
</dbReference>
<protein>
    <submittedName>
        <fullName evidence="3">Hypothetical_protein</fullName>
    </submittedName>
</protein>
<proteinExistence type="predicted"/>
<evidence type="ECO:0000313" key="1">
    <source>
        <dbReference type="EMBL" id="CAI9952116.1"/>
    </source>
</evidence>
<reference evidence="3 5" key="2">
    <citation type="submission" date="2024-07" db="EMBL/GenBank/DDBJ databases">
        <authorList>
            <person name="Akdeniz Z."/>
        </authorList>
    </citation>
    <scope>NUCLEOTIDE SEQUENCE [LARGE SCALE GENOMIC DNA]</scope>
</reference>